<proteinExistence type="predicted"/>
<feature type="chain" id="PRO_5043990894" description="Beta-lactamase-related domain-containing protein" evidence="1">
    <location>
        <begin position="25"/>
        <end position="523"/>
    </location>
</feature>
<evidence type="ECO:0000259" key="2">
    <source>
        <dbReference type="Pfam" id="PF00144"/>
    </source>
</evidence>
<reference evidence="3 4" key="1">
    <citation type="journal article" date="2024" name="Nat. Commun.">
        <title>Phylogenomics reveals the evolutionary origins of lichenization in chlorophyte algae.</title>
        <authorList>
            <person name="Puginier C."/>
            <person name="Libourel C."/>
            <person name="Otte J."/>
            <person name="Skaloud P."/>
            <person name="Haon M."/>
            <person name="Grisel S."/>
            <person name="Petersen M."/>
            <person name="Berrin J.G."/>
            <person name="Delaux P.M."/>
            <person name="Dal Grande F."/>
            <person name="Keller J."/>
        </authorList>
    </citation>
    <scope>NUCLEOTIDE SEQUENCE [LARGE SCALE GENOMIC DNA]</scope>
    <source>
        <strain evidence="3 4">SAG 2145</strain>
    </source>
</reference>
<dbReference type="SUPFAM" id="SSF56601">
    <property type="entry name" value="beta-lactamase/transpeptidase-like"/>
    <property type="match status" value="1"/>
</dbReference>
<dbReference type="AlphaFoldDB" id="A0AAW1RDU6"/>
<dbReference type="Pfam" id="PF00144">
    <property type="entry name" value="Beta-lactamase"/>
    <property type="match status" value="1"/>
</dbReference>
<keyword evidence="4" id="KW-1185">Reference proteome</keyword>
<accession>A0AAW1RDU6</accession>
<sequence>MVLRWFLGPVSLCILLSLLDGSRAVLGAPTDKPLEASHSLLDGFASAATALKLFSGVVSVTSRETVFSKAYGSEVIESEAPLQTGAIFPVASNTKLFTAVAVHQLIDRGIIAWEDPVSKYMRPADFNRTVAFCPHVHAADTNSKATNSACDTPSVRQLLAMSSGIIDLASCPRSDWEAEDGYCLQTNRYQYPFNLTDFRHLAEGDASPAFWFSVAGAYDAPLRFRPGSQFDYSNTNFVLAAYLVEVSSGMSYGEYITKYIMKPAELGETIYDTSFGFKGITKGTLQGNGYAVTFIGSDKAENVNAHTSPNQPTELVQGSVKRALALSGEGSGAGGAGAMQSSAADMTRWYQTILTKPHVLNLSTAAVERILTPTTHIRRNTWYGQGIFVMPAAGFPYNISFMYHPGSFWGYRSLMALQMDRQDASNSQILAVLANRAIETEPPEGSGQACQVRDKGLRIGLTVPCADIQSFLLVEMLQLGLGLPGAESLLQSADIQRIVPCHWSSNSLQGVERIYSSSHDSAA</sequence>
<dbReference type="InterPro" id="IPR001466">
    <property type="entry name" value="Beta-lactam-related"/>
</dbReference>
<protein>
    <recommendedName>
        <fullName evidence="2">Beta-lactamase-related domain-containing protein</fullName>
    </recommendedName>
</protein>
<dbReference type="InterPro" id="IPR050491">
    <property type="entry name" value="AmpC-like"/>
</dbReference>
<evidence type="ECO:0000313" key="4">
    <source>
        <dbReference type="Proteomes" id="UP001438707"/>
    </source>
</evidence>
<organism evidence="3 4">
    <name type="scientific">Apatococcus lobatus</name>
    <dbReference type="NCBI Taxonomy" id="904363"/>
    <lineage>
        <taxon>Eukaryota</taxon>
        <taxon>Viridiplantae</taxon>
        <taxon>Chlorophyta</taxon>
        <taxon>core chlorophytes</taxon>
        <taxon>Trebouxiophyceae</taxon>
        <taxon>Chlorellales</taxon>
        <taxon>Chlorellaceae</taxon>
        <taxon>Apatococcus</taxon>
    </lineage>
</organism>
<dbReference type="Gene3D" id="3.40.710.10">
    <property type="entry name" value="DD-peptidase/beta-lactamase superfamily"/>
    <property type="match status" value="1"/>
</dbReference>
<keyword evidence="1" id="KW-0732">Signal</keyword>
<gene>
    <name evidence="3" type="ORF">WJX74_009385</name>
</gene>
<feature type="signal peptide" evidence="1">
    <location>
        <begin position="1"/>
        <end position="24"/>
    </location>
</feature>
<dbReference type="InterPro" id="IPR012338">
    <property type="entry name" value="Beta-lactam/transpept-like"/>
</dbReference>
<evidence type="ECO:0000313" key="3">
    <source>
        <dbReference type="EMBL" id="KAK9831790.1"/>
    </source>
</evidence>
<evidence type="ECO:0000256" key="1">
    <source>
        <dbReference type="SAM" id="SignalP"/>
    </source>
</evidence>
<dbReference type="PANTHER" id="PTHR46825">
    <property type="entry name" value="D-ALANYL-D-ALANINE-CARBOXYPEPTIDASE/ENDOPEPTIDASE AMPH"/>
    <property type="match status" value="1"/>
</dbReference>
<dbReference type="PANTHER" id="PTHR46825:SF9">
    <property type="entry name" value="BETA-LACTAMASE-RELATED DOMAIN-CONTAINING PROTEIN"/>
    <property type="match status" value="1"/>
</dbReference>
<dbReference type="Proteomes" id="UP001438707">
    <property type="component" value="Unassembled WGS sequence"/>
</dbReference>
<feature type="domain" description="Beta-lactamase-related" evidence="2">
    <location>
        <begin position="60"/>
        <end position="439"/>
    </location>
</feature>
<comment type="caution">
    <text evidence="3">The sequence shown here is derived from an EMBL/GenBank/DDBJ whole genome shotgun (WGS) entry which is preliminary data.</text>
</comment>
<dbReference type="EMBL" id="JALJOS010000013">
    <property type="protein sequence ID" value="KAK9831790.1"/>
    <property type="molecule type" value="Genomic_DNA"/>
</dbReference>
<name>A0AAW1RDU6_9CHLO</name>